<comment type="caution">
    <text evidence="1">The sequence shown here is derived from an EMBL/GenBank/DDBJ whole genome shotgun (WGS) entry which is preliminary data.</text>
</comment>
<dbReference type="RefSeq" id="WP_343761001.1">
    <property type="nucleotide sequence ID" value="NZ_BAAACG010000008.1"/>
</dbReference>
<protein>
    <submittedName>
        <fullName evidence="1">Uncharacterized protein</fullName>
    </submittedName>
</protein>
<sequence length="153" mass="18029">MDNYIKVKNSMLSFELEQLGGKIHNANGIICYVDFDINSTKIKYMYHIDKNNKYFLERISPYNVAINEFDNEEAVVNAIKIEIDKFKNATNSNKFKKFIDTNKEFSNIVKSFEDLYLHYNISKYDLQEIQSNVLNIKKKLEEISANNEIVYTK</sequence>
<evidence type="ECO:0000313" key="1">
    <source>
        <dbReference type="EMBL" id="GAA0739589.1"/>
    </source>
</evidence>
<name>A0ABP3UNN5_9CLOT</name>
<dbReference type="Proteomes" id="UP001501510">
    <property type="component" value="Unassembled WGS sequence"/>
</dbReference>
<dbReference type="EMBL" id="BAAACG010000008">
    <property type="protein sequence ID" value="GAA0739589.1"/>
    <property type="molecule type" value="Genomic_DNA"/>
</dbReference>
<accession>A0ABP3UNN5</accession>
<keyword evidence="2" id="KW-1185">Reference proteome</keyword>
<proteinExistence type="predicted"/>
<gene>
    <name evidence="1" type="ORF">GCM10008906_18540</name>
</gene>
<organism evidence="1 2">
    <name type="scientific">Clostridium oceanicum</name>
    <dbReference type="NCBI Taxonomy" id="1543"/>
    <lineage>
        <taxon>Bacteria</taxon>
        <taxon>Bacillati</taxon>
        <taxon>Bacillota</taxon>
        <taxon>Clostridia</taxon>
        <taxon>Eubacteriales</taxon>
        <taxon>Clostridiaceae</taxon>
        <taxon>Clostridium</taxon>
    </lineage>
</organism>
<reference evidence="2" key="1">
    <citation type="journal article" date="2019" name="Int. J. Syst. Evol. Microbiol.">
        <title>The Global Catalogue of Microorganisms (GCM) 10K type strain sequencing project: providing services to taxonomists for standard genome sequencing and annotation.</title>
        <authorList>
            <consortium name="The Broad Institute Genomics Platform"/>
            <consortium name="The Broad Institute Genome Sequencing Center for Infectious Disease"/>
            <person name="Wu L."/>
            <person name="Ma J."/>
        </authorList>
    </citation>
    <scope>NUCLEOTIDE SEQUENCE [LARGE SCALE GENOMIC DNA]</scope>
    <source>
        <strain evidence="2">JCM 1407</strain>
    </source>
</reference>
<evidence type="ECO:0000313" key="2">
    <source>
        <dbReference type="Proteomes" id="UP001501510"/>
    </source>
</evidence>